<proteinExistence type="predicted"/>
<protein>
    <submittedName>
        <fullName evidence="1">Uncharacterized protein</fullName>
    </submittedName>
</protein>
<dbReference type="PROSITE" id="PS51257">
    <property type="entry name" value="PROKAR_LIPOPROTEIN"/>
    <property type="match status" value="1"/>
</dbReference>
<sequence length="370" mass="40620">MQVARTLILTVVSCSCYLQRCILSLSSHAGLDFRLCCWLSTFVTNVRVPFTPASNSCTIRQPAAMSSDTALVSGQGSGIGWQVNLPSFSSLALNLGVAALKQLATAGVSEHTLQCMLMIAEVCPASNEYRRDISKCRQEQRKTAIWMCKIVELGTATNFVVDELLKTRAGENVVALMSAVLPAMSEHSCDSMMFRLFDASGASSNTTPGFSQLQSLRAILAPLLRNTAFKDKAFQYHSFLKRLLVDNKSLPPTSLDDVYDSIPNGETMVHMIQLLSELVQEGGRKIMAYHGLKGAAWCITYARHVLGLAVCVLRTTVDLVPINGDYKNARVLVYIFEDESRCDILIQGKVTDFFDVKGIEPGLRGWTIDT</sequence>
<dbReference type="Proteomes" id="UP000324767">
    <property type="component" value="Unassembled WGS sequence"/>
</dbReference>
<dbReference type="OrthoDB" id="5091830at2759"/>
<dbReference type="EMBL" id="VXIT01000001">
    <property type="protein sequence ID" value="KAA6415431.1"/>
    <property type="molecule type" value="Genomic_DNA"/>
</dbReference>
<name>A0A5M8Q350_9LECA</name>
<accession>A0A5M8Q350</accession>
<evidence type="ECO:0000313" key="2">
    <source>
        <dbReference type="Proteomes" id="UP000324767"/>
    </source>
</evidence>
<dbReference type="AlphaFoldDB" id="A0A5M8Q350"/>
<organism evidence="1 2">
    <name type="scientific">Lasallia pustulata</name>
    <dbReference type="NCBI Taxonomy" id="136370"/>
    <lineage>
        <taxon>Eukaryota</taxon>
        <taxon>Fungi</taxon>
        <taxon>Dikarya</taxon>
        <taxon>Ascomycota</taxon>
        <taxon>Pezizomycotina</taxon>
        <taxon>Lecanoromycetes</taxon>
        <taxon>OSLEUM clade</taxon>
        <taxon>Umbilicariomycetidae</taxon>
        <taxon>Umbilicariales</taxon>
        <taxon>Umbilicariaceae</taxon>
        <taxon>Lasallia</taxon>
    </lineage>
</organism>
<reference evidence="1 2" key="1">
    <citation type="submission" date="2019-09" db="EMBL/GenBank/DDBJ databases">
        <title>The hologenome of the rock-dwelling lichen Lasallia pustulata.</title>
        <authorList>
            <person name="Greshake Tzovaras B."/>
            <person name="Segers F."/>
            <person name="Bicker A."/>
            <person name="Dal Grande F."/>
            <person name="Otte J."/>
            <person name="Hankeln T."/>
            <person name="Schmitt I."/>
            <person name="Ebersberger I."/>
        </authorList>
    </citation>
    <scope>NUCLEOTIDE SEQUENCE [LARGE SCALE GENOMIC DNA]</scope>
    <source>
        <strain evidence="1">A1-1</strain>
    </source>
</reference>
<evidence type="ECO:0000313" key="1">
    <source>
        <dbReference type="EMBL" id="KAA6415431.1"/>
    </source>
</evidence>
<gene>
    <name evidence="1" type="ORF">FRX48_00146</name>
</gene>
<comment type="caution">
    <text evidence="1">The sequence shown here is derived from an EMBL/GenBank/DDBJ whole genome shotgun (WGS) entry which is preliminary data.</text>
</comment>